<reference evidence="1" key="1">
    <citation type="submission" date="2014-12" db="EMBL/GenBank/DDBJ databases">
        <title>Insight into the proteome of Arion vulgaris.</title>
        <authorList>
            <person name="Aradska J."/>
            <person name="Bulat T."/>
            <person name="Smidak R."/>
            <person name="Sarate P."/>
            <person name="Gangsoo J."/>
            <person name="Sialana F."/>
            <person name="Bilban M."/>
            <person name="Lubec G."/>
        </authorList>
    </citation>
    <scope>NUCLEOTIDE SEQUENCE</scope>
    <source>
        <tissue evidence="1">Skin</tissue>
    </source>
</reference>
<sequence>GRKNQRAYYGHMSSQEFQQALLRQENAMTSSNTKTVNQIKPTSNVNGLLSAQHPTKLGTSIPLNNPLPSSSKDGRLTSALFGTQFTALPRAAKPSELPSPHSPLVDPTSAAAVAMSLNSHLHPAFMSPFLQPGPTAASAMNPQLQMFANSYATTAQLTAYEEMLRQNGYGTFLTTSAPRKGSNKN</sequence>
<gene>
    <name evidence="1" type="primary">ORF62289</name>
</gene>
<dbReference type="EMBL" id="HACG01020482">
    <property type="protein sequence ID" value="CEK67347.1"/>
    <property type="molecule type" value="Transcribed_RNA"/>
</dbReference>
<dbReference type="AlphaFoldDB" id="A0A0B6ZFY7"/>
<protein>
    <submittedName>
        <fullName evidence="1">Uncharacterized protein</fullName>
    </submittedName>
</protein>
<proteinExistence type="predicted"/>
<organism evidence="1">
    <name type="scientific">Arion vulgaris</name>
    <dbReference type="NCBI Taxonomy" id="1028688"/>
    <lineage>
        <taxon>Eukaryota</taxon>
        <taxon>Metazoa</taxon>
        <taxon>Spiralia</taxon>
        <taxon>Lophotrochozoa</taxon>
        <taxon>Mollusca</taxon>
        <taxon>Gastropoda</taxon>
        <taxon>Heterobranchia</taxon>
        <taxon>Euthyneura</taxon>
        <taxon>Panpulmonata</taxon>
        <taxon>Eupulmonata</taxon>
        <taxon>Stylommatophora</taxon>
        <taxon>Helicina</taxon>
        <taxon>Arionoidea</taxon>
        <taxon>Arionidae</taxon>
        <taxon>Arion</taxon>
    </lineage>
</organism>
<evidence type="ECO:0000313" key="1">
    <source>
        <dbReference type="EMBL" id="CEK67347.1"/>
    </source>
</evidence>
<name>A0A0B6ZFY7_9EUPU</name>
<accession>A0A0B6ZFY7</accession>
<feature type="non-terminal residue" evidence="1">
    <location>
        <position position="1"/>
    </location>
</feature>